<gene>
    <name evidence="1" type="ORF">FEV09_00135</name>
</gene>
<dbReference type="Proteomes" id="UP001152872">
    <property type="component" value="Unassembled WGS sequence"/>
</dbReference>
<evidence type="ECO:0000313" key="2">
    <source>
        <dbReference type="Proteomes" id="UP001152872"/>
    </source>
</evidence>
<sequence length="224" mass="25454">MTITLNVQADVVDINSDTPQPSDIFLVDTNIWLWQTYSRYSVPNLAQSALSLSSSQDLRRLQRKIAKYLTYIKKASITGAILVYSELMLSELAHVIETTEFKIYQSRNNLAQLTLKEYRNNFPTERSDVVDEVQSVWRQVEQFAVPANLMVNNQVAQSALTRFETQSLDGYDLFIIEAINRAGAGQVRIITDDQDYVTVNNIQVFTANGNAISNARRLNKLLVR</sequence>
<evidence type="ECO:0008006" key="3">
    <source>
        <dbReference type="Google" id="ProtNLM"/>
    </source>
</evidence>
<keyword evidence="2" id="KW-1185">Reference proteome</keyword>
<name>A0A9X4RG10_9CYAN</name>
<dbReference type="EMBL" id="VBTY01000001">
    <property type="protein sequence ID" value="MDG3492961.1"/>
    <property type="molecule type" value="Genomic_DNA"/>
</dbReference>
<accession>A0A9X4RG10</accession>
<evidence type="ECO:0000313" key="1">
    <source>
        <dbReference type="EMBL" id="MDG3492961.1"/>
    </source>
</evidence>
<proteinExistence type="predicted"/>
<dbReference type="AlphaFoldDB" id="A0A9X4RG10"/>
<protein>
    <recommendedName>
        <fullName evidence="3">PIN domain-containing protein</fullName>
    </recommendedName>
</protein>
<organism evidence="1 2">
    <name type="scientific">Pseudanabaena catenata USMAC16</name>
    <dbReference type="NCBI Taxonomy" id="1855837"/>
    <lineage>
        <taxon>Bacteria</taxon>
        <taxon>Bacillati</taxon>
        <taxon>Cyanobacteriota</taxon>
        <taxon>Cyanophyceae</taxon>
        <taxon>Pseudanabaenales</taxon>
        <taxon>Pseudanabaenaceae</taxon>
        <taxon>Pseudanabaena</taxon>
    </lineage>
</organism>
<dbReference type="RefSeq" id="WP_009624984.1">
    <property type="nucleotide sequence ID" value="NZ_VBTY01000001.1"/>
</dbReference>
<reference evidence="1" key="1">
    <citation type="submission" date="2019-05" db="EMBL/GenBank/DDBJ databases">
        <title>Whole genome sequencing of Pseudanabaena catenata USMAC16.</title>
        <authorList>
            <person name="Khan Z."/>
            <person name="Omar W.M."/>
            <person name="Convey P."/>
            <person name="Merican F."/>
            <person name="Najimudin N."/>
        </authorList>
    </citation>
    <scope>NUCLEOTIDE SEQUENCE</scope>
    <source>
        <strain evidence="1">USMAC16</strain>
    </source>
</reference>
<comment type="caution">
    <text evidence="1">The sequence shown here is derived from an EMBL/GenBank/DDBJ whole genome shotgun (WGS) entry which is preliminary data.</text>
</comment>